<dbReference type="KEGG" id="njp:NEJAP_2226"/>
<evidence type="ECO:0000313" key="3">
    <source>
        <dbReference type="Proteomes" id="UP000595332"/>
    </source>
</evidence>
<dbReference type="RefSeq" id="WP_201347379.1">
    <property type="nucleotide sequence ID" value="NZ_AP014546.1"/>
</dbReference>
<dbReference type="InterPro" id="IPR003646">
    <property type="entry name" value="SH3-like_bac-type"/>
</dbReference>
<evidence type="ECO:0000259" key="1">
    <source>
        <dbReference type="PROSITE" id="PS51781"/>
    </source>
</evidence>
<gene>
    <name evidence="2" type="ORF">NEJAP_2226</name>
</gene>
<dbReference type="Pfam" id="PF08239">
    <property type="entry name" value="SH3_3"/>
    <property type="match status" value="1"/>
</dbReference>
<dbReference type="Proteomes" id="UP000595332">
    <property type="component" value="Chromosome"/>
</dbReference>
<keyword evidence="3" id="KW-1185">Reference proteome</keyword>
<proteinExistence type="predicted"/>
<sequence length="204" mass="22824">MRQKFIFVLFSLFLISFDVSALDYYRVTDEPINVRSGPGTKFSVLLKAKKGEQVLFIKKQGDWANIFLLHSDGRQVEGWMHADYLQRESDNRQENTTVKADSIGAHLKCLPNAQKSGVSSCMLDIDFTVTGPLSETAAEVRCESEVLLHLKGGEVKPLQEAGRIRTPIKKGVGAARMQLMVFPLTKVMVEKVTVVDYRCIAQDS</sequence>
<organism evidence="2 3">
    <name type="scientific">Neptunomonas japonica JAMM 1380</name>
    <dbReference type="NCBI Taxonomy" id="1441457"/>
    <lineage>
        <taxon>Bacteria</taxon>
        <taxon>Pseudomonadati</taxon>
        <taxon>Pseudomonadota</taxon>
        <taxon>Gammaproteobacteria</taxon>
        <taxon>Oceanospirillales</taxon>
        <taxon>Oceanospirillaceae</taxon>
        <taxon>Neptunomonas</taxon>
    </lineage>
</organism>
<feature type="domain" description="SH3b" evidence="1">
    <location>
        <begin position="22"/>
        <end position="89"/>
    </location>
</feature>
<protein>
    <recommendedName>
        <fullName evidence="1">SH3b domain-containing protein</fullName>
    </recommendedName>
</protein>
<dbReference type="Gene3D" id="2.30.30.40">
    <property type="entry name" value="SH3 Domains"/>
    <property type="match status" value="1"/>
</dbReference>
<dbReference type="PROSITE" id="PS51781">
    <property type="entry name" value="SH3B"/>
    <property type="match status" value="1"/>
</dbReference>
<dbReference type="SMART" id="SM00287">
    <property type="entry name" value="SH3b"/>
    <property type="match status" value="1"/>
</dbReference>
<dbReference type="AlphaFoldDB" id="A0A7R6PCW7"/>
<evidence type="ECO:0000313" key="2">
    <source>
        <dbReference type="EMBL" id="BBB30174.1"/>
    </source>
</evidence>
<accession>A0A7R6PCW7</accession>
<name>A0A7R6PCW7_9GAMM</name>
<dbReference type="EMBL" id="AP014546">
    <property type="protein sequence ID" value="BBB30174.1"/>
    <property type="molecule type" value="Genomic_DNA"/>
</dbReference>
<reference evidence="2 3" key="1">
    <citation type="journal article" date="2008" name="Int. J. Syst. Evol. Microbiol.">
        <title>Neptunomonas japonica sp. nov., an Osedax japonicus symbiont-like bacterium isolated from sediment adjacent to sperm whale carcasses off Kagoshima, Japan.</title>
        <authorList>
            <person name="Miyazaki M."/>
            <person name="Nogi Y."/>
            <person name="Fujiwara Y."/>
            <person name="Kawato M."/>
            <person name="Kubokawa K."/>
            <person name="Horikoshi K."/>
        </authorList>
    </citation>
    <scope>NUCLEOTIDE SEQUENCE [LARGE SCALE GENOMIC DNA]</scope>
    <source>
        <strain evidence="2 3">JAMM 1380</strain>
    </source>
</reference>